<dbReference type="Gene3D" id="3.30.1330.60">
    <property type="entry name" value="OmpA-like domain"/>
    <property type="match status" value="1"/>
</dbReference>
<keyword evidence="1" id="KW-0175">Coiled coil</keyword>
<feature type="coiled-coil region" evidence="1">
    <location>
        <begin position="30"/>
        <end position="117"/>
    </location>
</feature>
<comment type="caution">
    <text evidence="2">The sequence shown here is derived from an EMBL/GenBank/DDBJ whole genome shotgun (WGS) entry which is preliminary data.</text>
</comment>
<dbReference type="AlphaFoldDB" id="A0A846QSX2"/>
<reference evidence="2 3" key="1">
    <citation type="submission" date="2020-03" db="EMBL/GenBank/DDBJ databases">
        <title>Genomic Encyclopedia of Type Strains, Phase IV (KMG-IV): sequencing the most valuable type-strain genomes for metagenomic binning, comparative biology and taxonomic classification.</title>
        <authorList>
            <person name="Goeker M."/>
        </authorList>
    </citation>
    <scope>NUCLEOTIDE SEQUENCE [LARGE SCALE GENOMIC DNA]</scope>
    <source>
        <strain evidence="2 3">DSM 29762</strain>
    </source>
</reference>
<dbReference type="Proteomes" id="UP000590442">
    <property type="component" value="Unassembled WGS sequence"/>
</dbReference>
<name>A0A846QSX2_9FLAO</name>
<protein>
    <submittedName>
        <fullName evidence="2">ABC-type transporter Mla subunit MlaD</fullName>
    </submittedName>
</protein>
<proteinExistence type="predicted"/>
<accession>A0A846QSX2</accession>
<dbReference type="InterPro" id="IPR036737">
    <property type="entry name" value="OmpA-like_sf"/>
</dbReference>
<sequence>MKNTYISYLFILFTSIAVHAQKKSELLMEIQTLKVQLDSTKALVTEARKNERVSLARAESFESQVKELQDANATLLKNLNSFAEISNKNSENINKTLASLEEKEKQLKTINDALASNDSTAIIVLTNAKQTLGENAQIGVSNGAVIVSTKKDAFFSEDTSTTVLETGIPTLEKIAAILTANPSMGLTIEGLSMTGELDLAALQASSLSTILQKQFSIAPERIIILGKDGNLKEGFNLKIHPQFGAFYLKVRESMKEGNKK</sequence>
<evidence type="ECO:0000313" key="3">
    <source>
        <dbReference type="Proteomes" id="UP000590442"/>
    </source>
</evidence>
<evidence type="ECO:0000256" key="1">
    <source>
        <dbReference type="SAM" id="Coils"/>
    </source>
</evidence>
<gene>
    <name evidence="2" type="ORF">GGR42_000522</name>
</gene>
<organism evidence="2 3">
    <name type="scientific">Saonia flava</name>
    <dbReference type="NCBI Taxonomy" id="523696"/>
    <lineage>
        <taxon>Bacteria</taxon>
        <taxon>Pseudomonadati</taxon>
        <taxon>Bacteroidota</taxon>
        <taxon>Flavobacteriia</taxon>
        <taxon>Flavobacteriales</taxon>
        <taxon>Flavobacteriaceae</taxon>
        <taxon>Saonia</taxon>
    </lineage>
</organism>
<dbReference type="RefSeq" id="WP_167960542.1">
    <property type="nucleotide sequence ID" value="NZ_JAATJJ010000001.1"/>
</dbReference>
<dbReference type="EMBL" id="JAATJJ010000001">
    <property type="protein sequence ID" value="NJB70060.1"/>
    <property type="molecule type" value="Genomic_DNA"/>
</dbReference>
<evidence type="ECO:0000313" key="2">
    <source>
        <dbReference type="EMBL" id="NJB70060.1"/>
    </source>
</evidence>
<keyword evidence="3" id="KW-1185">Reference proteome</keyword>